<evidence type="ECO:0000256" key="3">
    <source>
        <dbReference type="ARBA" id="ARBA00022729"/>
    </source>
</evidence>
<feature type="binding site" evidence="9">
    <location>
        <position position="347"/>
    </location>
    <ligand>
        <name>Zn(2+)</name>
        <dbReference type="ChEBI" id="CHEBI:29105"/>
        <note>catalytic</note>
    </ligand>
</feature>
<keyword evidence="13" id="KW-0472">Membrane</keyword>
<keyword evidence="7 14" id="KW-0456">Lyase</keyword>
<dbReference type="GO" id="GO:0046872">
    <property type="term" value="F:metal ion binding"/>
    <property type="evidence" value="ECO:0007669"/>
    <property type="project" value="UniProtKB-KW"/>
</dbReference>
<feature type="compositionally biased region" description="Basic and acidic residues" evidence="12">
    <location>
        <begin position="102"/>
        <end position="112"/>
    </location>
</feature>
<name>A0A310SF88_9HYME</name>
<evidence type="ECO:0000313" key="14">
    <source>
        <dbReference type="EMBL" id="OAD52889.1"/>
    </source>
</evidence>
<keyword evidence="6" id="KW-0325">Glycoprotein</keyword>
<feature type="transmembrane region" description="Helical" evidence="13">
    <location>
        <begin position="508"/>
        <end position="531"/>
    </location>
</feature>
<keyword evidence="3" id="KW-0732">Signal</keyword>
<evidence type="ECO:0000256" key="5">
    <source>
        <dbReference type="ARBA" id="ARBA00023157"/>
    </source>
</evidence>
<feature type="binding site" evidence="8">
    <location>
        <position position="363"/>
    </location>
    <ligand>
        <name>a protein</name>
        <dbReference type="ChEBI" id="CHEBI:16541"/>
    </ligand>
    <ligandPart>
        <name>C-terminal Xaa-(2S)-2-hydroxyglycine residue</name>
        <dbReference type="ChEBI" id="CHEBI:142768"/>
    </ligandPart>
</feature>
<evidence type="ECO:0000256" key="8">
    <source>
        <dbReference type="PIRSR" id="PIRSR600720-1"/>
    </source>
</evidence>
<evidence type="ECO:0000256" key="1">
    <source>
        <dbReference type="ARBA" id="ARBA00012343"/>
    </source>
</evidence>
<dbReference type="GO" id="GO:0004598">
    <property type="term" value="F:peptidylamidoglycolate lyase activity"/>
    <property type="evidence" value="ECO:0007669"/>
    <property type="project" value="UniProtKB-EC"/>
</dbReference>
<dbReference type="Proteomes" id="UP000250275">
    <property type="component" value="Unassembled WGS sequence"/>
</dbReference>
<feature type="disulfide bond" evidence="10">
    <location>
        <begin position="286"/>
        <end position="306"/>
    </location>
</feature>
<feature type="binding site" evidence="9">
    <location>
        <position position="203"/>
    </location>
    <ligand>
        <name>Zn(2+)</name>
        <dbReference type="ChEBI" id="CHEBI:29105"/>
        <note>catalytic</note>
    </ligand>
</feature>
<protein>
    <recommendedName>
        <fullName evidence="1">peptidylamidoglycolate lyase</fullName>
        <ecNumber evidence="1">4.3.2.5</ecNumber>
    </recommendedName>
</protein>
<evidence type="ECO:0000256" key="9">
    <source>
        <dbReference type="PIRSR" id="PIRSR600720-2"/>
    </source>
</evidence>
<feature type="region of interest" description="Disordered" evidence="12">
    <location>
        <begin position="90"/>
        <end position="112"/>
    </location>
</feature>
<keyword evidence="9" id="KW-0106">Calcium</keyword>
<feature type="repeat" description="NHL" evidence="11">
    <location>
        <begin position="188"/>
        <end position="229"/>
    </location>
</feature>
<dbReference type="OrthoDB" id="10018185at2759"/>
<keyword evidence="15" id="KW-1185">Reference proteome</keyword>
<dbReference type="InterPro" id="IPR000720">
    <property type="entry name" value="PHM/PAL"/>
</dbReference>
<keyword evidence="13" id="KW-0812">Transmembrane</keyword>
<reference evidence="14 15" key="1">
    <citation type="submission" date="2015-07" db="EMBL/GenBank/DDBJ databases">
        <title>The genome of Eufriesea mexicana.</title>
        <authorList>
            <person name="Pan H."/>
            <person name="Kapheim K."/>
        </authorList>
    </citation>
    <scope>NUCLEOTIDE SEQUENCE [LARGE SCALE GENOMIC DNA]</scope>
    <source>
        <strain evidence="14">0111107269</strain>
        <tissue evidence="14">Whole body</tissue>
    </source>
</reference>
<dbReference type="EMBL" id="KQ769255">
    <property type="protein sequence ID" value="OAD52889.1"/>
    <property type="molecule type" value="Genomic_DNA"/>
</dbReference>
<dbReference type="InterPro" id="IPR011042">
    <property type="entry name" value="6-blade_b-propeller_TolB-like"/>
</dbReference>
<dbReference type="GO" id="GO:0016020">
    <property type="term" value="C:membrane"/>
    <property type="evidence" value="ECO:0007669"/>
    <property type="project" value="InterPro"/>
</dbReference>
<dbReference type="Pfam" id="PF01436">
    <property type="entry name" value="NHL"/>
    <property type="match status" value="1"/>
</dbReference>
<dbReference type="AlphaFoldDB" id="A0A310SF88"/>
<dbReference type="PROSITE" id="PS51125">
    <property type="entry name" value="NHL"/>
    <property type="match status" value="2"/>
</dbReference>
<dbReference type="Gene3D" id="2.120.10.30">
    <property type="entry name" value="TolB, C-terminal domain"/>
    <property type="match status" value="1"/>
</dbReference>
<feature type="binding site" evidence="8">
    <location>
        <position position="153"/>
    </location>
    <ligand>
        <name>a protein</name>
        <dbReference type="ChEBI" id="CHEBI:16541"/>
    </ligand>
    <ligandPart>
        <name>C-terminal Xaa-(2S)-2-hydroxyglycine residue</name>
        <dbReference type="ChEBI" id="CHEBI:142768"/>
    </ligandPart>
</feature>
<dbReference type="PRINTS" id="PR00790">
    <property type="entry name" value="PAMONOXGNASE"/>
</dbReference>
<feature type="binding site" evidence="9">
    <location>
        <position position="205"/>
    </location>
    <ligand>
        <name>Ca(2+)</name>
        <dbReference type="ChEBI" id="CHEBI:29108"/>
        <note>structural</note>
    </ligand>
</feature>
<sequence>MKFRLNETELFADVPSLPTAPLEIRSQRIWLLFHGAKSDGGAPLEGYRIAIRNAKKSMWMHRPIHLPDQKFSFSEYSEYSDNDERDRGSIGNQMPVLYSNEHAPKTTTDTERHTSDTFVKNIIWDSQWAKNIKFGQISAVSIDPNGNIGIFHRGSRTWGATTFDRNNRFDRNKGPIRENTVILLDKFGKKLFEWGANMFYLPHGLTIDMDGNYWITDVALHQVFKFNSEDISRMKDLAKVRKRQYNEETMFINNHNPDTLIETYIPKPSLILGEAFEPGNDGQHFCKPTAVAVESNGDFFVSDGYCNSRILKFNAKGNQILQWGRRWRMDGSMYLQSPPENAFYIPHALALASELNLIFVADRENGRVSSFFVTNGTFHKEYKHPIIGTKVYSVAYAKRKLYLVNGPDVTPNNHVRGFVLDVDTGNILSQFGPGQDMKRPHDIAVTDDGSEIYVVELDLQTAYKFLQDTNASIQTGNSVAHVNPHHEPAPLTGSDIYYSSGGTTTATLVLSLVTAAVIFIALCVAIAAVVARCQKRGRLFQYDESAVEFSKLVE</sequence>
<dbReference type="EC" id="4.3.2.5" evidence="1"/>
<proteinExistence type="predicted"/>
<comment type="cofactor">
    <cofactor evidence="9">
        <name>Zn(2+)</name>
        <dbReference type="ChEBI" id="CHEBI:29105"/>
    </cofactor>
    <text evidence="9">Binds one Zn(2+) ion per subunit.</text>
</comment>
<evidence type="ECO:0000256" key="6">
    <source>
        <dbReference type="ARBA" id="ARBA00023180"/>
    </source>
</evidence>
<evidence type="ECO:0000256" key="12">
    <source>
        <dbReference type="SAM" id="MobiDB-lite"/>
    </source>
</evidence>
<keyword evidence="5 10" id="KW-1015">Disulfide bond</keyword>
<feature type="binding site" evidence="8">
    <location>
        <position position="305"/>
    </location>
    <ligand>
        <name>a protein</name>
        <dbReference type="ChEBI" id="CHEBI:16541"/>
    </ligand>
    <ligandPart>
        <name>C-terminal Xaa-(2S)-2-hydroxyglycine residue</name>
        <dbReference type="ChEBI" id="CHEBI:142768"/>
    </ligandPart>
</feature>
<feature type="repeat" description="NHL" evidence="11">
    <location>
        <begin position="277"/>
        <end position="316"/>
    </location>
</feature>
<dbReference type="InterPro" id="IPR001258">
    <property type="entry name" value="NHL_repeat"/>
</dbReference>
<evidence type="ECO:0000256" key="4">
    <source>
        <dbReference type="ARBA" id="ARBA00022737"/>
    </source>
</evidence>
<keyword evidence="4" id="KW-0677">Repeat</keyword>
<evidence type="ECO:0000256" key="2">
    <source>
        <dbReference type="ARBA" id="ARBA00022723"/>
    </source>
</evidence>
<keyword evidence="2 9" id="KW-0479">Metal-binding</keyword>
<evidence type="ECO:0000313" key="15">
    <source>
        <dbReference type="Proteomes" id="UP000250275"/>
    </source>
</evidence>
<gene>
    <name evidence="14" type="ORF">WN48_11266</name>
</gene>
<feature type="binding site" evidence="9">
    <location>
        <position position="140"/>
    </location>
    <ligand>
        <name>Ca(2+)</name>
        <dbReference type="ChEBI" id="CHEBI:29108"/>
        <note>structural</note>
    </ligand>
</feature>
<evidence type="ECO:0000256" key="11">
    <source>
        <dbReference type="PROSITE-ProRule" id="PRU00504"/>
    </source>
</evidence>
<keyword evidence="9" id="KW-0862">Zinc</keyword>
<keyword evidence="13" id="KW-1133">Transmembrane helix</keyword>
<dbReference type="GO" id="GO:0005576">
    <property type="term" value="C:extracellular region"/>
    <property type="evidence" value="ECO:0007669"/>
    <property type="project" value="TreeGrafter"/>
</dbReference>
<evidence type="ECO:0000256" key="10">
    <source>
        <dbReference type="PIRSR" id="PIRSR600720-3"/>
    </source>
</evidence>
<dbReference type="CDD" id="cd14958">
    <property type="entry name" value="NHL_PAL_like"/>
    <property type="match status" value="1"/>
</dbReference>
<dbReference type="PANTHER" id="PTHR10680:SF36">
    <property type="entry name" value="PEPTIDYL-ALPHA-HYDROXYGLYCINE ALPHA-AMIDATING LYASE 1"/>
    <property type="match status" value="1"/>
</dbReference>
<dbReference type="GO" id="GO:0006518">
    <property type="term" value="P:peptide metabolic process"/>
    <property type="evidence" value="ECO:0007669"/>
    <property type="project" value="InterPro"/>
</dbReference>
<dbReference type="SUPFAM" id="SSF101898">
    <property type="entry name" value="NHL repeat"/>
    <property type="match status" value="1"/>
</dbReference>
<feature type="binding site" evidence="9">
    <location>
        <position position="442"/>
    </location>
    <ligand>
        <name>Ca(2+)</name>
        <dbReference type="ChEBI" id="CHEBI:29108"/>
        <note>structural</note>
    </ligand>
</feature>
<accession>A0A310SF88</accession>
<evidence type="ECO:0000256" key="7">
    <source>
        <dbReference type="ARBA" id="ARBA00023239"/>
    </source>
</evidence>
<dbReference type="PANTHER" id="PTHR10680">
    <property type="entry name" value="PEPTIDYL-GLYCINE ALPHA-AMIDATING MONOOXYGENASE"/>
    <property type="match status" value="1"/>
</dbReference>
<evidence type="ECO:0000256" key="13">
    <source>
        <dbReference type="SAM" id="Phobius"/>
    </source>
</evidence>
<organism evidence="14 15">
    <name type="scientific">Eufriesea mexicana</name>
    <dbReference type="NCBI Taxonomy" id="516756"/>
    <lineage>
        <taxon>Eukaryota</taxon>
        <taxon>Metazoa</taxon>
        <taxon>Ecdysozoa</taxon>
        <taxon>Arthropoda</taxon>
        <taxon>Hexapoda</taxon>
        <taxon>Insecta</taxon>
        <taxon>Pterygota</taxon>
        <taxon>Neoptera</taxon>
        <taxon>Endopterygota</taxon>
        <taxon>Hymenoptera</taxon>
        <taxon>Apocrita</taxon>
        <taxon>Aculeata</taxon>
        <taxon>Apoidea</taxon>
        <taxon>Anthophila</taxon>
        <taxon>Apidae</taxon>
        <taxon>Eufriesea</taxon>
    </lineage>
</organism>
<feature type="binding site" evidence="9">
    <location>
        <position position="441"/>
    </location>
    <ligand>
        <name>Zn(2+)</name>
        <dbReference type="ChEBI" id="CHEBI:29105"/>
        <note>catalytic</note>
    </ligand>
</feature>